<evidence type="ECO:0000313" key="3">
    <source>
        <dbReference type="Proteomes" id="UP000327157"/>
    </source>
</evidence>
<protein>
    <submittedName>
        <fullName evidence="2">Uncharacterized protein</fullName>
    </submittedName>
</protein>
<dbReference type="EMBL" id="SMOL01000781">
    <property type="protein sequence ID" value="KAB2596379.1"/>
    <property type="molecule type" value="Genomic_DNA"/>
</dbReference>
<gene>
    <name evidence="2" type="ORF">D8674_031829</name>
</gene>
<name>A0A5N5EZT4_9ROSA</name>
<accession>A0A5N5EZT4</accession>
<reference evidence="3" key="2">
    <citation type="submission" date="2019-10" db="EMBL/GenBank/DDBJ databases">
        <title>A de novo genome assembly of a pear dwarfing rootstock.</title>
        <authorList>
            <person name="Wang F."/>
            <person name="Wang J."/>
            <person name="Li S."/>
            <person name="Zhang Y."/>
            <person name="Fang M."/>
            <person name="Ma L."/>
            <person name="Zhao Y."/>
            <person name="Jiang S."/>
        </authorList>
    </citation>
    <scope>NUCLEOTIDE SEQUENCE [LARGE SCALE GENOMIC DNA]</scope>
</reference>
<feature type="compositionally biased region" description="Basic and acidic residues" evidence="1">
    <location>
        <begin position="17"/>
        <end position="34"/>
    </location>
</feature>
<reference evidence="2 3" key="3">
    <citation type="submission" date="2019-11" db="EMBL/GenBank/DDBJ databases">
        <title>A de novo genome assembly of a pear dwarfing rootstock.</title>
        <authorList>
            <person name="Wang F."/>
            <person name="Wang J."/>
            <person name="Li S."/>
            <person name="Zhang Y."/>
            <person name="Fang M."/>
            <person name="Ma L."/>
            <person name="Zhao Y."/>
            <person name="Jiang S."/>
        </authorList>
    </citation>
    <scope>NUCLEOTIDE SEQUENCE [LARGE SCALE GENOMIC DNA]</scope>
    <source>
        <strain evidence="2">S2</strain>
        <tissue evidence="2">Leaf</tissue>
    </source>
</reference>
<sequence>MGSTARCGIWRRRRREKEKEKERERDREREREREGFGEWKACGLHRGGKEGGRDEKTKSNCSKFMDRVAAMKTPRQSIQVNLGKH</sequence>
<organism evidence="2 3">
    <name type="scientific">Pyrus ussuriensis x Pyrus communis</name>
    <dbReference type="NCBI Taxonomy" id="2448454"/>
    <lineage>
        <taxon>Eukaryota</taxon>
        <taxon>Viridiplantae</taxon>
        <taxon>Streptophyta</taxon>
        <taxon>Embryophyta</taxon>
        <taxon>Tracheophyta</taxon>
        <taxon>Spermatophyta</taxon>
        <taxon>Magnoliopsida</taxon>
        <taxon>eudicotyledons</taxon>
        <taxon>Gunneridae</taxon>
        <taxon>Pentapetalae</taxon>
        <taxon>rosids</taxon>
        <taxon>fabids</taxon>
        <taxon>Rosales</taxon>
        <taxon>Rosaceae</taxon>
        <taxon>Amygdaloideae</taxon>
        <taxon>Maleae</taxon>
        <taxon>Pyrus</taxon>
    </lineage>
</organism>
<keyword evidence="3" id="KW-1185">Reference proteome</keyword>
<dbReference type="AlphaFoldDB" id="A0A5N5EZT4"/>
<evidence type="ECO:0000256" key="1">
    <source>
        <dbReference type="SAM" id="MobiDB-lite"/>
    </source>
</evidence>
<feature type="region of interest" description="Disordered" evidence="1">
    <location>
        <begin position="1"/>
        <end position="34"/>
    </location>
</feature>
<reference evidence="2 3" key="1">
    <citation type="submission" date="2019-09" db="EMBL/GenBank/DDBJ databases">
        <authorList>
            <person name="Ou C."/>
        </authorList>
    </citation>
    <scope>NUCLEOTIDE SEQUENCE [LARGE SCALE GENOMIC DNA]</scope>
    <source>
        <strain evidence="2">S2</strain>
        <tissue evidence="2">Leaf</tissue>
    </source>
</reference>
<proteinExistence type="predicted"/>
<comment type="caution">
    <text evidence="2">The sequence shown here is derived from an EMBL/GenBank/DDBJ whole genome shotgun (WGS) entry which is preliminary data.</text>
</comment>
<evidence type="ECO:0000313" key="2">
    <source>
        <dbReference type="EMBL" id="KAB2596379.1"/>
    </source>
</evidence>
<dbReference type="Proteomes" id="UP000327157">
    <property type="component" value="Chromosome 7"/>
</dbReference>